<organism evidence="2">
    <name type="scientific">uncultured Rubrobacteraceae bacterium</name>
    <dbReference type="NCBI Taxonomy" id="349277"/>
    <lineage>
        <taxon>Bacteria</taxon>
        <taxon>Bacillati</taxon>
        <taxon>Actinomycetota</taxon>
        <taxon>Rubrobacteria</taxon>
        <taxon>Rubrobacterales</taxon>
        <taxon>Rubrobacteraceae</taxon>
        <taxon>environmental samples</taxon>
    </lineage>
</organism>
<evidence type="ECO:0000313" key="2">
    <source>
        <dbReference type="EMBL" id="CAA9382968.1"/>
    </source>
</evidence>
<dbReference type="AlphaFoldDB" id="A0A6J4NDH9"/>
<feature type="compositionally biased region" description="Basic and acidic residues" evidence="1">
    <location>
        <begin position="241"/>
        <end position="259"/>
    </location>
</feature>
<feature type="non-terminal residue" evidence="2">
    <location>
        <position position="346"/>
    </location>
</feature>
<protein>
    <submittedName>
        <fullName evidence="2">Uncharacterized protein</fullName>
    </submittedName>
</protein>
<sequence length="346" mass="37119">GRCRWHRTDERVQPGLPALLPAHAHAAAPLRGAGRDHPGQPGGWFGQPRGRGERGAPGVPGDAGALPREGGQDGHHLQRLQPGHAHGRGARGVPLRRALLRLPHQRGDGRVQGRGRVGDGDRRAGALPASRHLHLRRGGDDEHQLRADGGGGAVRLRAGLRPARQRLPARRGRGVHALLRRVLGGVRQPLRRRARRRLQRAAGQRDHGSGDLQGEPVRAAQHPGAAGGHDLPLPLLAGGGRYDRAPRGPGEERLGGARVREVPPPAAGVRALPLRRELRRGLREPPGAARQAGRAGRVLSRGARRGRGDRAYPGDAPLHVERPRGRAEGGQRLHDRHQGRREPPGV</sequence>
<proteinExistence type="predicted"/>
<feature type="compositionally biased region" description="Basic and acidic residues" evidence="1">
    <location>
        <begin position="306"/>
        <end position="333"/>
    </location>
</feature>
<accession>A0A6J4NDH9</accession>
<reference evidence="2" key="1">
    <citation type="submission" date="2020-02" db="EMBL/GenBank/DDBJ databases">
        <authorList>
            <person name="Meier V. D."/>
        </authorList>
    </citation>
    <scope>NUCLEOTIDE SEQUENCE</scope>
    <source>
        <strain evidence="2">AVDCRST_MAG22</strain>
    </source>
</reference>
<feature type="region of interest" description="Disordered" evidence="1">
    <location>
        <begin position="277"/>
        <end position="346"/>
    </location>
</feature>
<feature type="compositionally biased region" description="Low complexity" evidence="1">
    <location>
        <begin position="284"/>
        <end position="297"/>
    </location>
</feature>
<evidence type="ECO:0000256" key="1">
    <source>
        <dbReference type="SAM" id="MobiDB-lite"/>
    </source>
</evidence>
<dbReference type="EMBL" id="CADCUV010000005">
    <property type="protein sequence ID" value="CAA9382968.1"/>
    <property type="molecule type" value="Genomic_DNA"/>
</dbReference>
<feature type="region of interest" description="Disordered" evidence="1">
    <location>
        <begin position="30"/>
        <end position="91"/>
    </location>
</feature>
<gene>
    <name evidence="2" type="ORF">AVDCRST_MAG22-21</name>
</gene>
<feature type="non-terminal residue" evidence="2">
    <location>
        <position position="1"/>
    </location>
</feature>
<feature type="region of interest" description="Disordered" evidence="1">
    <location>
        <begin position="191"/>
        <end position="259"/>
    </location>
</feature>
<name>A0A6J4NDH9_9ACTN</name>